<dbReference type="NCBIfam" id="NF037981">
    <property type="entry name" value="NCS2_1"/>
    <property type="match status" value="1"/>
</dbReference>
<comment type="subcellular location">
    <subcellularLocation>
        <location evidence="1">Membrane</location>
        <topology evidence="1">Multi-pass membrane protein</topology>
    </subcellularLocation>
</comment>
<name>A0ABY9KSV7_9BACI</name>
<evidence type="ECO:0000256" key="2">
    <source>
        <dbReference type="ARBA" id="ARBA00008821"/>
    </source>
</evidence>
<evidence type="ECO:0000256" key="7">
    <source>
        <dbReference type="SAM" id="Phobius"/>
    </source>
</evidence>
<feature type="transmembrane region" description="Helical" evidence="7">
    <location>
        <begin position="233"/>
        <end position="264"/>
    </location>
</feature>
<dbReference type="PANTHER" id="PTHR42810:SF1">
    <property type="entry name" value="PURINE PERMEASE YWDJ-RELATED"/>
    <property type="match status" value="1"/>
</dbReference>
<protein>
    <submittedName>
        <fullName evidence="8">Purine/pyrimidine permease</fullName>
    </submittedName>
</protein>
<sequence>MNKSYIGGTLSTFQWFIFLLANAIALPIVIGGAFGLSIEEIASLMQRVFFIVGISSFLQGVIGHRLPLADGPAGSWVSIFVMLAAIALQQTGDPQSALPLLMGAVFFAGILLVILGLTGLVQKILFLFSPLVTGTFLLLLGLQLSGVFLEGMLAVSGDPAVPDYGMVAIAFFVFILVILLSNKGRGWVKSYAVLIGILAGWIIALITGKASISSPAQSSVFKLPELFAWGMPQLNAGMIVTAILFSFLIISNTIAAVTAVSQSIGNDTRNYEKTINRSLFTGGISHFLAAGFSSLAVVPLPVTAGFLQMTGEKKIKPFLIASIALAVLALIPSIVHVLSLLPGPIASAALMASFINLIAIALTSLTKEVLDHRRLSILGITFLVSMGIMFLPAGIFSTLPSVIQDVVSNGLLVGTILVILLEQLWKPQRETETTKN</sequence>
<feature type="transmembrane region" description="Helical" evidence="7">
    <location>
        <begin position="12"/>
        <end position="36"/>
    </location>
</feature>
<proteinExistence type="inferred from homology"/>
<feature type="transmembrane region" description="Helical" evidence="7">
    <location>
        <begin position="284"/>
        <end position="306"/>
    </location>
</feature>
<keyword evidence="4 7" id="KW-0812">Transmembrane</keyword>
<evidence type="ECO:0000256" key="3">
    <source>
        <dbReference type="ARBA" id="ARBA00022448"/>
    </source>
</evidence>
<organism evidence="8 9">
    <name type="scientific">Aciduricibacillus chroicocephali</name>
    <dbReference type="NCBI Taxonomy" id="3054939"/>
    <lineage>
        <taxon>Bacteria</taxon>
        <taxon>Bacillati</taxon>
        <taxon>Bacillota</taxon>
        <taxon>Bacilli</taxon>
        <taxon>Bacillales</taxon>
        <taxon>Bacillaceae</taxon>
        <taxon>Aciduricibacillus</taxon>
    </lineage>
</organism>
<dbReference type="Pfam" id="PF00860">
    <property type="entry name" value="Xan_ur_permease"/>
    <property type="match status" value="1"/>
</dbReference>
<dbReference type="PANTHER" id="PTHR42810">
    <property type="entry name" value="PURINE PERMEASE C1399.01C-RELATED"/>
    <property type="match status" value="1"/>
</dbReference>
<feature type="transmembrane region" description="Helical" evidence="7">
    <location>
        <begin position="318"/>
        <end position="339"/>
    </location>
</feature>
<feature type="transmembrane region" description="Helical" evidence="7">
    <location>
        <begin position="377"/>
        <end position="396"/>
    </location>
</feature>
<keyword evidence="5 7" id="KW-1133">Transmembrane helix</keyword>
<evidence type="ECO:0000256" key="4">
    <source>
        <dbReference type="ARBA" id="ARBA00022692"/>
    </source>
</evidence>
<keyword evidence="9" id="KW-1185">Reference proteome</keyword>
<feature type="transmembrane region" description="Helical" evidence="7">
    <location>
        <begin position="72"/>
        <end position="88"/>
    </location>
</feature>
<feature type="transmembrane region" description="Helical" evidence="7">
    <location>
        <begin position="100"/>
        <end position="121"/>
    </location>
</feature>
<dbReference type="RefSeq" id="WP_348026190.1">
    <property type="nucleotide sequence ID" value="NZ_CP129113.1"/>
</dbReference>
<feature type="transmembrane region" description="Helical" evidence="7">
    <location>
        <begin position="402"/>
        <end position="421"/>
    </location>
</feature>
<feature type="transmembrane region" description="Helical" evidence="7">
    <location>
        <begin position="161"/>
        <end position="179"/>
    </location>
</feature>
<feature type="transmembrane region" description="Helical" evidence="7">
    <location>
        <begin position="345"/>
        <end position="365"/>
    </location>
</feature>
<accession>A0ABY9KSV7</accession>
<comment type="similarity">
    <text evidence="2">Belongs to the nucleobase:cation symporter-2 (NCS2) (TC 2.A.40) family.</text>
</comment>
<keyword evidence="6 7" id="KW-0472">Membrane</keyword>
<evidence type="ECO:0000313" key="8">
    <source>
        <dbReference type="EMBL" id="WLV23806.1"/>
    </source>
</evidence>
<reference evidence="8" key="1">
    <citation type="submission" date="2023-06" db="EMBL/GenBank/DDBJ databases">
        <title>A Treasure from Seagulls: Isolation and Description of Aciduricobacillus qingdaonensis gen. nov., sp. nov., a Rare Obligately Uric Acid-utilizing Member in the Family Bacillaceae.</title>
        <authorList>
            <person name="Liu W."/>
            <person name="Wang B."/>
        </authorList>
    </citation>
    <scope>NUCLEOTIDE SEQUENCE</scope>
    <source>
        <strain evidence="8">44XB</strain>
    </source>
</reference>
<gene>
    <name evidence="8" type="ORF">QR721_09145</name>
</gene>
<feature type="transmembrane region" description="Helical" evidence="7">
    <location>
        <begin position="191"/>
        <end position="212"/>
    </location>
</feature>
<dbReference type="EMBL" id="CP129113">
    <property type="protein sequence ID" value="WLV23806.1"/>
    <property type="molecule type" value="Genomic_DNA"/>
</dbReference>
<feature type="transmembrane region" description="Helical" evidence="7">
    <location>
        <begin position="127"/>
        <end position="149"/>
    </location>
</feature>
<dbReference type="Proteomes" id="UP001180087">
    <property type="component" value="Chromosome"/>
</dbReference>
<evidence type="ECO:0000256" key="5">
    <source>
        <dbReference type="ARBA" id="ARBA00022989"/>
    </source>
</evidence>
<keyword evidence="3" id="KW-0813">Transport</keyword>
<dbReference type="InterPro" id="IPR006043">
    <property type="entry name" value="NCS2"/>
</dbReference>
<evidence type="ECO:0000256" key="1">
    <source>
        <dbReference type="ARBA" id="ARBA00004141"/>
    </source>
</evidence>
<evidence type="ECO:0000256" key="6">
    <source>
        <dbReference type="ARBA" id="ARBA00023136"/>
    </source>
</evidence>
<evidence type="ECO:0000313" key="9">
    <source>
        <dbReference type="Proteomes" id="UP001180087"/>
    </source>
</evidence>